<protein>
    <submittedName>
        <fullName evidence="2 4">Uncharacterized protein</fullName>
    </submittedName>
</protein>
<dbReference type="AlphaFoldDB" id="A0A183EE13"/>
<keyword evidence="3" id="KW-1185">Reference proteome</keyword>
<evidence type="ECO:0000313" key="4">
    <source>
        <dbReference type="WBParaSite" id="GPUH_0001922901-mRNA-1"/>
    </source>
</evidence>
<reference evidence="2 3" key="2">
    <citation type="submission" date="2018-11" db="EMBL/GenBank/DDBJ databases">
        <authorList>
            <consortium name="Pathogen Informatics"/>
        </authorList>
    </citation>
    <scope>NUCLEOTIDE SEQUENCE [LARGE SCALE GENOMIC DNA]</scope>
</reference>
<evidence type="ECO:0000313" key="2">
    <source>
        <dbReference type="EMBL" id="VDN33367.1"/>
    </source>
</evidence>
<proteinExistence type="predicted"/>
<name>A0A183EE13_9BILA</name>
<organism evidence="4">
    <name type="scientific">Gongylonema pulchrum</name>
    <dbReference type="NCBI Taxonomy" id="637853"/>
    <lineage>
        <taxon>Eukaryota</taxon>
        <taxon>Metazoa</taxon>
        <taxon>Ecdysozoa</taxon>
        <taxon>Nematoda</taxon>
        <taxon>Chromadorea</taxon>
        <taxon>Rhabditida</taxon>
        <taxon>Spirurina</taxon>
        <taxon>Spiruromorpha</taxon>
        <taxon>Spiruroidea</taxon>
        <taxon>Gongylonematidae</taxon>
        <taxon>Gongylonema</taxon>
    </lineage>
</organism>
<evidence type="ECO:0000313" key="3">
    <source>
        <dbReference type="Proteomes" id="UP000271098"/>
    </source>
</evidence>
<feature type="compositionally biased region" description="Polar residues" evidence="1">
    <location>
        <begin position="38"/>
        <end position="52"/>
    </location>
</feature>
<dbReference type="WBParaSite" id="GPUH_0001922901-mRNA-1">
    <property type="protein sequence ID" value="GPUH_0001922901-mRNA-1"/>
    <property type="gene ID" value="GPUH_0001922901"/>
</dbReference>
<feature type="region of interest" description="Disordered" evidence="1">
    <location>
        <begin position="1"/>
        <end position="97"/>
    </location>
</feature>
<dbReference type="Proteomes" id="UP000271098">
    <property type="component" value="Unassembled WGS sequence"/>
</dbReference>
<dbReference type="OrthoDB" id="10543888at2759"/>
<accession>A0A183EE13</accession>
<dbReference type="EMBL" id="UYRT01088116">
    <property type="protein sequence ID" value="VDN33367.1"/>
    <property type="molecule type" value="Genomic_DNA"/>
</dbReference>
<sequence length="145" mass="16006">MTYPKPVDDSGDDIPGLVGKKTMKNWLKTQDPDVVGSSGENPAFTTTPSASRIGSLPPRSPPTTTKSEDEEISESESDDSDEESEEEENADECSFDKLANKQSGWMSHTHFYNFSDWKSRTALGGRLKTTPLQKRKLSICALAFE</sequence>
<evidence type="ECO:0000256" key="1">
    <source>
        <dbReference type="SAM" id="MobiDB-lite"/>
    </source>
</evidence>
<reference evidence="4" key="1">
    <citation type="submission" date="2016-06" db="UniProtKB">
        <authorList>
            <consortium name="WormBaseParasite"/>
        </authorList>
    </citation>
    <scope>IDENTIFICATION</scope>
</reference>
<feature type="compositionally biased region" description="Acidic residues" evidence="1">
    <location>
        <begin position="68"/>
        <end position="93"/>
    </location>
</feature>
<gene>
    <name evidence="2" type="ORF">GPUH_LOCUS19205</name>
</gene>